<evidence type="ECO:0000313" key="3">
    <source>
        <dbReference type="Proteomes" id="UP000054359"/>
    </source>
</evidence>
<dbReference type="SUPFAM" id="SSF81631">
    <property type="entry name" value="PAP/OAS1 substrate-binding domain"/>
    <property type="match status" value="1"/>
</dbReference>
<dbReference type="Gene3D" id="3.30.460.10">
    <property type="entry name" value="Beta Polymerase, domain 2"/>
    <property type="match status" value="1"/>
</dbReference>
<sequence length="255" mass="29858">MKKVDRVLMEIYEDCILPEKQIDERKAFVHNLEVYVKKVFRYAQLTLFGSSVNGFGFKASDLDICLTLKNRRKENISPRQILQILRNHLRKNKEFKNIWVVWGAQIPIIKFYCIPRKFRCEISLYNILAVHNSVLLRTYSLLDERCKILGCALKLLAKKASIAETVSRTLSSYSYILMVIHYLQQVKPPVLPVLPILDQNIFEESLDIPTEIAEKHDWLCKDIQILKALFNKESRNESTVGQLWLGLLKFYIQIK</sequence>
<keyword evidence="2" id="KW-0808">Transferase</keyword>
<feature type="non-terminal residue" evidence="2">
    <location>
        <position position="255"/>
    </location>
</feature>
<dbReference type="Pfam" id="PF22600">
    <property type="entry name" value="MTPAP-like_central"/>
    <property type="match status" value="1"/>
</dbReference>
<organism evidence="2 3">
    <name type="scientific">Stegodyphus mimosarum</name>
    <name type="common">African social velvet spider</name>
    <dbReference type="NCBI Taxonomy" id="407821"/>
    <lineage>
        <taxon>Eukaryota</taxon>
        <taxon>Metazoa</taxon>
        <taxon>Ecdysozoa</taxon>
        <taxon>Arthropoda</taxon>
        <taxon>Chelicerata</taxon>
        <taxon>Arachnida</taxon>
        <taxon>Araneae</taxon>
        <taxon>Araneomorphae</taxon>
        <taxon>Entelegynae</taxon>
        <taxon>Eresoidea</taxon>
        <taxon>Eresidae</taxon>
        <taxon>Stegodyphus</taxon>
    </lineage>
</organism>
<dbReference type="STRING" id="407821.A0A087U1Z3"/>
<dbReference type="GO" id="GO:0031123">
    <property type="term" value="P:RNA 3'-end processing"/>
    <property type="evidence" value="ECO:0007669"/>
    <property type="project" value="TreeGrafter"/>
</dbReference>
<dbReference type="Gene3D" id="1.10.1410.10">
    <property type="match status" value="1"/>
</dbReference>
<dbReference type="OrthoDB" id="407432at2759"/>
<dbReference type="OMA" id="CERIRAN"/>
<dbReference type="CDD" id="cd05402">
    <property type="entry name" value="NT_PAP_TUTase"/>
    <property type="match status" value="1"/>
</dbReference>
<keyword evidence="2" id="KW-0548">Nucleotidyltransferase</keyword>
<dbReference type="AlphaFoldDB" id="A0A087U1Z3"/>
<feature type="domain" description="Poly(A) RNA polymerase mitochondrial-like central palm" evidence="1">
    <location>
        <begin position="6"/>
        <end position="140"/>
    </location>
</feature>
<dbReference type="SUPFAM" id="SSF81301">
    <property type="entry name" value="Nucleotidyltransferase"/>
    <property type="match status" value="1"/>
</dbReference>
<accession>A0A087U1Z3</accession>
<dbReference type="PANTHER" id="PTHR12271:SF66">
    <property type="entry name" value="TERMINAL URIDYLYLTRANSFERASE TAILOR"/>
    <property type="match status" value="1"/>
</dbReference>
<name>A0A087U1Z3_STEMI</name>
<gene>
    <name evidence="2" type="ORF">X975_14928</name>
</gene>
<evidence type="ECO:0000313" key="2">
    <source>
        <dbReference type="EMBL" id="KFM71382.1"/>
    </source>
</evidence>
<dbReference type="PANTHER" id="PTHR12271">
    <property type="entry name" value="POLY A POLYMERASE CID PAP -RELATED"/>
    <property type="match status" value="1"/>
</dbReference>
<proteinExistence type="predicted"/>
<dbReference type="InterPro" id="IPR054708">
    <property type="entry name" value="MTPAP-like_central"/>
</dbReference>
<dbReference type="InterPro" id="IPR043519">
    <property type="entry name" value="NT_sf"/>
</dbReference>
<dbReference type="EMBL" id="KK117771">
    <property type="protein sequence ID" value="KFM71382.1"/>
    <property type="molecule type" value="Genomic_DNA"/>
</dbReference>
<evidence type="ECO:0000259" key="1">
    <source>
        <dbReference type="Pfam" id="PF22600"/>
    </source>
</evidence>
<protein>
    <submittedName>
        <fullName evidence="2">Terminal uridylyltransferase 4</fullName>
    </submittedName>
</protein>
<keyword evidence="3" id="KW-1185">Reference proteome</keyword>
<dbReference type="Proteomes" id="UP000054359">
    <property type="component" value="Unassembled WGS sequence"/>
</dbReference>
<reference evidence="2 3" key="1">
    <citation type="submission" date="2013-11" db="EMBL/GenBank/DDBJ databases">
        <title>Genome sequencing of Stegodyphus mimosarum.</title>
        <authorList>
            <person name="Bechsgaard J."/>
        </authorList>
    </citation>
    <scope>NUCLEOTIDE SEQUENCE [LARGE SCALE GENOMIC DNA]</scope>
</reference>
<dbReference type="GO" id="GO:0050265">
    <property type="term" value="F:RNA uridylyltransferase activity"/>
    <property type="evidence" value="ECO:0007669"/>
    <property type="project" value="TreeGrafter"/>
</dbReference>